<evidence type="ECO:0000313" key="2">
    <source>
        <dbReference type="EMBL" id="PXY21482.1"/>
    </source>
</evidence>
<dbReference type="PANTHER" id="PTHR28047">
    <property type="entry name" value="PROTEIN DCG1"/>
    <property type="match status" value="1"/>
</dbReference>
<dbReference type="OrthoDB" id="9791723at2"/>
<proteinExistence type="inferred from homology"/>
<dbReference type="InterPro" id="IPR053714">
    <property type="entry name" value="Iso_Racemase_Enz_sf"/>
</dbReference>
<sequence>MTRILWVNPLCTDAHDEALAQSFRDAVQPGTSVDVVSFGGEGPSHLEYSCYEALVAPDLLGTVRWAEESGYDALVIGCFYDPFLRAAREVATRMVVTAPAEACLAIASTLGEKFSVLVGRRKWVPEMTENVHKYGMADRLASFRVLGMGVNDFQVDHELTERRILEEATAAVAEDGADIVVLGCTIEFGFYRQVQEKVGVPVIDATVAPLKYAEFLADLSARFGWSHSKLIGYEGPTAVELQRLLRVVAPSRVVAMPR</sequence>
<accession>A0A318LEN4</accession>
<name>A0A318LEN4_9PSEU</name>
<evidence type="ECO:0000313" key="3">
    <source>
        <dbReference type="Proteomes" id="UP000247892"/>
    </source>
</evidence>
<gene>
    <name evidence="2" type="ORF">BA062_31720</name>
</gene>
<evidence type="ECO:0000256" key="1">
    <source>
        <dbReference type="ARBA" id="ARBA00038414"/>
    </source>
</evidence>
<dbReference type="PANTHER" id="PTHR28047:SF5">
    <property type="entry name" value="PROTEIN DCG1"/>
    <property type="match status" value="1"/>
</dbReference>
<dbReference type="AlphaFoldDB" id="A0A318LEN4"/>
<organism evidence="2 3">
    <name type="scientific">Prauserella flavalba</name>
    <dbReference type="NCBI Taxonomy" id="1477506"/>
    <lineage>
        <taxon>Bacteria</taxon>
        <taxon>Bacillati</taxon>
        <taxon>Actinomycetota</taxon>
        <taxon>Actinomycetes</taxon>
        <taxon>Pseudonocardiales</taxon>
        <taxon>Pseudonocardiaceae</taxon>
        <taxon>Prauserella</taxon>
    </lineage>
</organism>
<reference evidence="2 3" key="1">
    <citation type="submission" date="2016-07" db="EMBL/GenBank/DDBJ databases">
        <title>Draft genome sequence of Prauserella sp. YIM 121212, isolated from alkaline soil.</title>
        <authorList>
            <person name="Ruckert C."/>
            <person name="Albersmeier A."/>
            <person name="Jiang C.-L."/>
            <person name="Jiang Y."/>
            <person name="Kalinowski J."/>
            <person name="Schneider O."/>
            <person name="Winkler A."/>
            <person name="Zotchev S.B."/>
        </authorList>
    </citation>
    <scope>NUCLEOTIDE SEQUENCE [LARGE SCALE GENOMIC DNA]</scope>
    <source>
        <strain evidence="2 3">YIM 121212</strain>
    </source>
</reference>
<dbReference type="Pfam" id="PF01177">
    <property type="entry name" value="Asp_Glu_race"/>
    <property type="match status" value="1"/>
</dbReference>
<comment type="similarity">
    <text evidence="1">Belongs to the HyuE racemase family.</text>
</comment>
<keyword evidence="3" id="KW-1185">Reference proteome</keyword>
<dbReference type="Gene3D" id="3.40.50.12500">
    <property type="match status" value="1"/>
</dbReference>
<dbReference type="RefSeq" id="WP_110342912.1">
    <property type="nucleotide sequence ID" value="NZ_JBHVKT010000007.1"/>
</dbReference>
<dbReference type="EMBL" id="MASU01000015">
    <property type="protein sequence ID" value="PXY21482.1"/>
    <property type="molecule type" value="Genomic_DNA"/>
</dbReference>
<comment type="caution">
    <text evidence="2">The sequence shown here is derived from an EMBL/GenBank/DDBJ whole genome shotgun (WGS) entry which is preliminary data.</text>
</comment>
<dbReference type="Proteomes" id="UP000247892">
    <property type="component" value="Unassembled WGS sequence"/>
</dbReference>
<dbReference type="GO" id="GO:0047661">
    <property type="term" value="F:amino-acid racemase activity"/>
    <property type="evidence" value="ECO:0007669"/>
    <property type="project" value="InterPro"/>
</dbReference>
<dbReference type="InterPro" id="IPR052186">
    <property type="entry name" value="Hydantoin_racemase-like"/>
</dbReference>
<dbReference type="InterPro" id="IPR015942">
    <property type="entry name" value="Asp/Glu/hydantoin_racemase"/>
</dbReference>
<protein>
    <submittedName>
        <fullName evidence="2">Hydantoin racemase</fullName>
    </submittedName>
</protein>